<dbReference type="InterPro" id="IPR036388">
    <property type="entry name" value="WH-like_DNA-bd_sf"/>
</dbReference>
<dbReference type="GO" id="GO:0032259">
    <property type="term" value="P:methylation"/>
    <property type="evidence" value="ECO:0007669"/>
    <property type="project" value="UniProtKB-KW"/>
</dbReference>
<keyword evidence="5 8" id="KW-0227">DNA damage</keyword>
<dbReference type="PROSITE" id="PS00374">
    <property type="entry name" value="MGMT"/>
    <property type="match status" value="1"/>
</dbReference>
<keyword evidence="2 8" id="KW-0963">Cytoplasm</keyword>
<dbReference type="PANTHER" id="PTHR10815">
    <property type="entry name" value="METHYLATED-DNA--PROTEIN-CYSTEINE METHYLTRANSFERASE"/>
    <property type="match status" value="1"/>
</dbReference>
<dbReference type="SUPFAM" id="SSF46767">
    <property type="entry name" value="Methylated DNA-protein cysteine methyltransferase, C-terminal domain"/>
    <property type="match status" value="1"/>
</dbReference>
<dbReference type="Pfam" id="PF02870">
    <property type="entry name" value="Methyltransf_1N"/>
    <property type="match status" value="1"/>
</dbReference>
<dbReference type="InterPro" id="IPR008332">
    <property type="entry name" value="MethylG_MeTrfase_N"/>
</dbReference>
<feature type="domain" description="Methylated-DNA-[protein]-cysteine S-methyltransferase DNA binding" evidence="9">
    <location>
        <begin position="79"/>
        <end position="157"/>
    </location>
</feature>
<evidence type="ECO:0000256" key="4">
    <source>
        <dbReference type="ARBA" id="ARBA00022679"/>
    </source>
</evidence>
<evidence type="ECO:0000256" key="8">
    <source>
        <dbReference type="HAMAP-Rule" id="MF_00772"/>
    </source>
</evidence>
<name>A0A1G6VPV1_9MICO</name>
<dbReference type="FunFam" id="1.10.10.10:FF:000337">
    <property type="entry name" value="Methylated-DNA--protein-cysteine methyltransferase"/>
    <property type="match status" value="1"/>
</dbReference>
<evidence type="ECO:0000259" key="9">
    <source>
        <dbReference type="Pfam" id="PF01035"/>
    </source>
</evidence>
<dbReference type="RefSeq" id="WP_093185785.1">
    <property type="nucleotide sequence ID" value="NZ_FMYH01000008.1"/>
</dbReference>
<dbReference type="NCBIfam" id="TIGR00589">
    <property type="entry name" value="ogt"/>
    <property type="match status" value="1"/>
</dbReference>
<dbReference type="GO" id="GO:0003908">
    <property type="term" value="F:methylated-DNA-[protein]-cysteine S-methyltransferase activity"/>
    <property type="evidence" value="ECO:0007669"/>
    <property type="project" value="UniProtKB-UniRule"/>
</dbReference>
<proteinExistence type="inferred from homology"/>
<dbReference type="EC" id="2.1.1.63" evidence="8"/>
<comment type="catalytic activity">
    <reaction evidence="7 8">
        <text>a 6-O-methyl-2'-deoxyguanosine in DNA + L-cysteinyl-[protein] = S-methyl-L-cysteinyl-[protein] + a 2'-deoxyguanosine in DNA</text>
        <dbReference type="Rhea" id="RHEA:24000"/>
        <dbReference type="Rhea" id="RHEA-COMP:10131"/>
        <dbReference type="Rhea" id="RHEA-COMP:10132"/>
        <dbReference type="Rhea" id="RHEA-COMP:11367"/>
        <dbReference type="Rhea" id="RHEA-COMP:11368"/>
        <dbReference type="ChEBI" id="CHEBI:29950"/>
        <dbReference type="ChEBI" id="CHEBI:82612"/>
        <dbReference type="ChEBI" id="CHEBI:85445"/>
        <dbReference type="ChEBI" id="CHEBI:85448"/>
        <dbReference type="EC" id="2.1.1.63"/>
    </reaction>
</comment>
<dbReference type="HAMAP" id="MF_00772">
    <property type="entry name" value="OGT"/>
    <property type="match status" value="1"/>
</dbReference>
<dbReference type="CDD" id="cd06445">
    <property type="entry name" value="ATase"/>
    <property type="match status" value="1"/>
</dbReference>
<evidence type="ECO:0000313" key="11">
    <source>
        <dbReference type="EMBL" id="SDD55463.1"/>
    </source>
</evidence>
<keyword evidence="4 8" id="KW-0808">Transferase</keyword>
<feature type="domain" description="Methylguanine DNA methyltransferase ribonuclease-like" evidence="10">
    <location>
        <begin position="4"/>
        <end position="72"/>
    </location>
</feature>
<evidence type="ECO:0000256" key="3">
    <source>
        <dbReference type="ARBA" id="ARBA00022603"/>
    </source>
</evidence>
<organism evidence="11 12">
    <name type="scientific">Sanguibacter gelidistatuariae</name>
    <dbReference type="NCBI Taxonomy" id="1814289"/>
    <lineage>
        <taxon>Bacteria</taxon>
        <taxon>Bacillati</taxon>
        <taxon>Actinomycetota</taxon>
        <taxon>Actinomycetes</taxon>
        <taxon>Micrococcales</taxon>
        <taxon>Sanguibacteraceae</taxon>
        <taxon>Sanguibacter</taxon>
    </lineage>
</organism>
<dbReference type="GO" id="GO:0005737">
    <property type="term" value="C:cytoplasm"/>
    <property type="evidence" value="ECO:0007669"/>
    <property type="project" value="UniProtKB-SubCell"/>
</dbReference>
<evidence type="ECO:0000259" key="10">
    <source>
        <dbReference type="Pfam" id="PF02870"/>
    </source>
</evidence>
<dbReference type="Proteomes" id="UP000199039">
    <property type="component" value="Unassembled WGS sequence"/>
</dbReference>
<keyword evidence="12" id="KW-1185">Reference proteome</keyword>
<dbReference type="STRING" id="1814289.SAMN05216410_3501"/>
<evidence type="ECO:0000256" key="6">
    <source>
        <dbReference type="ARBA" id="ARBA00023204"/>
    </source>
</evidence>
<dbReference type="SUPFAM" id="SSF53155">
    <property type="entry name" value="Methylated DNA-protein cysteine methyltransferase domain"/>
    <property type="match status" value="1"/>
</dbReference>
<comment type="function">
    <text evidence="8">Involved in the cellular defense against the biological effects of O6-methylguanine (O6-MeG) and O4-methylthymine (O4-MeT) in DNA. Repairs the methylated nucleobase in DNA by stoichiometrically transferring the methyl group to a cysteine residue in the enzyme. This is a suicide reaction: the enzyme is irreversibly inactivated.</text>
</comment>
<dbReference type="Gene3D" id="1.10.10.10">
    <property type="entry name" value="Winged helix-like DNA-binding domain superfamily/Winged helix DNA-binding domain"/>
    <property type="match status" value="1"/>
</dbReference>
<protein>
    <recommendedName>
        <fullName evidence="8">Methylated-DNA--protein-cysteine methyltransferase</fullName>
        <ecNumber evidence="8">2.1.1.63</ecNumber>
    </recommendedName>
    <alternativeName>
        <fullName evidence="8">6-O-methylguanine-DNA methyltransferase</fullName>
        <shortName evidence="8">MGMT</shortName>
    </alternativeName>
    <alternativeName>
        <fullName evidence="8">O-6-methylguanine-DNA-alkyltransferase</fullName>
    </alternativeName>
</protein>
<comment type="catalytic activity">
    <reaction evidence="1 8">
        <text>a 4-O-methyl-thymidine in DNA + L-cysteinyl-[protein] = a thymidine in DNA + S-methyl-L-cysteinyl-[protein]</text>
        <dbReference type="Rhea" id="RHEA:53428"/>
        <dbReference type="Rhea" id="RHEA-COMP:10131"/>
        <dbReference type="Rhea" id="RHEA-COMP:10132"/>
        <dbReference type="Rhea" id="RHEA-COMP:13555"/>
        <dbReference type="Rhea" id="RHEA-COMP:13556"/>
        <dbReference type="ChEBI" id="CHEBI:29950"/>
        <dbReference type="ChEBI" id="CHEBI:82612"/>
        <dbReference type="ChEBI" id="CHEBI:137386"/>
        <dbReference type="ChEBI" id="CHEBI:137387"/>
        <dbReference type="EC" id="2.1.1.63"/>
    </reaction>
</comment>
<dbReference type="OrthoDB" id="9802228at2"/>
<dbReference type="InterPro" id="IPR001497">
    <property type="entry name" value="MethylDNA_cys_MeTrfase_AS"/>
</dbReference>
<dbReference type="PANTHER" id="PTHR10815:SF5">
    <property type="entry name" value="METHYLATED-DNA--PROTEIN-CYSTEINE METHYLTRANSFERASE"/>
    <property type="match status" value="1"/>
</dbReference>
<comment type="similarity">
    <text evidence="8">Belongs to the MGMT family.</text>
</comment>
<reference evidence="11 12" key="1">
    <citation type="submission" date="2016-09" db="EMBL/GenBank/DDBJ databases">
        <authorList>
            <person name="Capua I."/>
            <person name="De Benedictis P."/>
            <person name="Joannis T."/>
            <person name="Lombin L.H."/>
            <person name="Cattoli G."/>
        </authorList>
    </citation>
    <scope>NUCLEOTIDE SEQUENCE [LARGE SCALE GENOMIC DNA]</scope>
    <source>
        <strain evidence="11 12">ISLP-3</strain>
    </source>
</reference>
<dbReference type="Pfam" id="PF01035">
    <property type="entry name" value="DNA_binding_1"/>
    <property type="match status" value="1"/>
</dbReference>
<comment type="subcellular location">
    <subcellularLocation>
        <location evidence="8">Cytoplasm</location>
    </subcellularLocation>
</comment>
<comment type="miscellaneous">
    <text evidence="8">This enzyme catalyzes only one turnover and therefore is not strictly catalytic. According to one definition, an enzyme is a biocatalyst that acts repeatedly and over many reaction cycles.</text>
</comment>
<dbReference type="AlphaFoldDB" id="A0A1G6VPV1"/>
<dbReference type="InterPro" id="IPR036631">
    <property type="entry name" value="MGMT_N_sf"/>
</dbReference>
<accession>A0A1G6VPV1</accession>
<dbReference type="EMBL" id="FMYH01000008">
    <property type="protein sequence ID" value="SDD55463.1"/>
    <property type="molecule type" value="Genomic_DNA"/>
</dbReference>
<sequence length="168" mass="17814">MKTYTVIDSPLGPLTAVATAAVLSGLYMQRAAHLPASFGEPVAGTLSDAAFDQLREELAEYFARARTEFTVATAASGTPFQTRVWRALAEIPYGQTRTYGQLAVELGDPRVVRAVGAANGRNPISIVVPCHRVIGADGALTGYAGGLERKELLLALEDPARARATPLF</sequence>
<dbReference type="InterPro" id="IPR023546">
    <property type="entry name" value="MGMT"/>
</dbReference>
<evidence type="ECO:0000256" key="7">
    <source>
        <dbReference type="ARBA" id="ARBA00049348"/>
    </source>
</evidence>
<keyword evidence="6 8" id="KW-0234">DNA repair</keyword>
<keyword evidence="3 8" id="KW-0489">Methyltransferase</keyword>
<gene>
    <name evidence="11" type="ORF">SAMN05216410_3501</name>
</gene>
<feature type="active site" description="Nucleophile; methyl group acceptor" evidence="8">
    <location>
        <position position="130"/>
    </location>
</feature>
<dbReference type="Gene3D" id="3.30.160.70">
    <property type="entry name" value="Methylated DNA-protein cysteine methyltransferase domain"/>
    <property type="match status" value="1"/>
</dbReference>
<evidence type="ECO:0000256" key="5">
    <source>
        <dbReference type="ARBA" id="ARBA00022763"/>
    </source>
</evidence>
<dbReference type="InterPro" id="IPR014048">
    <property type="entry name" value="MethylDNA_cys_MeTrfase_DNA-bd"/>
</dbReference>
<evidence type="ECO:0000256" key="1">
    <source>
        <dbReference type="ARBA" id="ARBA00001286"/>
    </source>
</evidence>
<dbReference type="InterPro" id="IPR036217">
    <property type="entry name" value="MethylDNA_cys_MeTrfase_DNAb"/>
</dbReference>
<evidence type="ECO:0000313" key="12">
    <source>
        <dbReference type="Proteomes" id="UP000199039"/>
    </source>
</evidence>
<dbReference type="GO" id="GO:0006307">
    <property type="term" value="P:DNA alkylation repair"/>
    <property type="evidence" value="ECO:0007669"/>
    <property type="project" value="UniProtKB-UniRule"/>
</dbReference>
<evidence type="ECO:0000256" key="2">
    <source>
        <dbReference type="ARBA" id="ARBA00022490"/>
    </source>
</evidence>